<evidence type="ECO:0000313" key="4">
    <source>
        <dbReference type="EMBL" id="CAE8604521.1"/>
    </source>
</evidence>
<name>A0A813IA41_POLGL</name>
<comment type="caution">
    <text evidence="5">The sequence shown here is derived from an EMBL/GenBank/DDBJ whole genome shotgun (WGS) entry which is preliminary data.</text>
</comment>
<dbReference type="PANTHER" id="PTHR11820:SF112">
    <property type="entry name" value="FUMARYLACETOACETATE HYDROLASE FAMILY PROTEIN (AFU_ORTHOLOGUE AFUA_1G02370)-RELATED"/>
    <property type="match status" value="1"/>
</dbReference>
<reference evidence="5" key="1">
    <citation type="submission" date="2021-02" db="EMBL/GenBank/DDBJ databases">
        <authorList>
            <person name="Dougan E. K."/>
            <person name="Rhodes N."/>
            <person name="Thang M."/>
            <person name="Chan C."/>
        </authorList>
    </citation>
    <scope>NUCLEOTIDE SEQUENCE</scope>
</reference>
<dbReference type="OrthoDB" id="411064at2759"/>
<organism evidence="5 6">
    <name type="scientific">Polarella glacialis</name>
    <name type="common">Dinoflagellate</name>
    <dbReference type="NCBI Taxonomy" id="89957"/>
    <lineage>
        <taxon>Eukaryota</taxon>
        <taxon>Sar</taxon>
        <taxon>Alveolata</taxon>
        <taxon>Dinophyceae</taxon>
        <taxon>Suessiales</taxon>
        <taxon>Suessiaceae</taxon>
        <taxon>Polarella</taxon>
    </lineage>
</organism>
<dbReference type="Gene3D" id="3.90.850.10">
    <property type="entry name" value="Fumarylacetoacetase-like, C-terminal domain"/>
    <property type="match status" value="1"/>
</dbReference>
<protein>
    <recommendedName>
        <fullName evidence="3">Fumarylacetoacetase-like C-terminal domain-containing protein</fullName>
    </recommendedName>
</protein>
<dbReference type="AlphaFoldDB" id="A0A813IA41"/>
<dbReference type="GO" id="GO:0003824">
    <property type="term" value="F:catalytic activity"/>
    <property type="evidence" value="ECO:0007669"/>
    <property type="project" value="InterPro"/>
</dbReference>
<evidence type="ECO:0000313" key="6">
    <source>
        <dbReference type="Proteomes" id="UP000626109"/>
    </source>
</evidence>
<comment type="similarity">
    <text evidence="1">Belongs to the FAH family.</text>
</comment>
<dbReference type="EMBL" id="CAJNNV010016569">
    <property type="protein sequence ID" value="CAE8604521.1"/>
    <property type="molecule type" value="Genomic_DNA"/>
</dbReference>
<dbReference type="GO" id="GO:0046872">
    <property type="term" value="F:metal ion binding"/>
    <property type="evidence" value="ECO:0007669"/>
    <property type="project" value="UniProtKB-KW"/>
</dbReference>
<dbReference type="InterPro" id="IPR011234">
    <property type="entry name" value="Fumarylacetoacetase-like_C"/>
</dbReference>
<evidence type="ECO:0000313" key="5">
    <source>
        <dbReference type="EMBL" id="CAE8646765.1"/>
    </source>
</evidence>
<feature type="domain" description="Fumarylacetoacetase-like C-terminal" evidence="3">
    <location>
        <begin position="90"/>
        <end position="134"/>
    </location>
</feature>
<keyword evidence="2" id="KW-0479">Metal-binding</keyword>
<proteinExistence type="inferred from homology"/>
<feature type="non-terminal residue" evidence="5">
    <location>
        <position position="136"/>
    </location>
</feature>
<evidence type="ECO:0000256" key="1">
    <source>
        <dbReference type="ARBA" id="ARBA00010211"/>
    </source>
</evidence>
<evidence type="ECO:0000256" key="2">
    <source>
        <dbReference type="ARBA" id="ARBA00022723"/>
    </source>
</evidence>
<accession>A0A813IA41</accession>
<gene>
    <name evidence="4" type="ORF">PGLA1383_LOCUS22679</name>
    <name evidence="5" type="ORF">PGLA2088_LOCUS5094</name>
</gene>
<dbReference type="EMBL" id="CAJNNW010004784">
    <property type="protein sequence ID" value="CAE8646765.1"/>
    <property type="molecule type" value="Genomic_DNA"/>
</dbReference>
<keyword evidence="7" id="KW-1185">Reference proteome</keyword>
<dbReference type="Pfam" id="PF01557">
    <property type="entry name" value="FAA_hydrolase"/>
    <property type="match status" value="1"/>
</dbReference>
<sequence length="136" mass="13924">MSSSLTRVAQALRGAAPGNLVRFLAPDGVARWGALEPCGSTLGPRRAFPLEGDLLSSLSVDLMAPGLGSGTALEVAELLPPLPVYPPPAIVCLGLNYKAHAAEAGHEIPRFPVIFYKSPASVAGPGASVEIPACAR</sequence>
<dbReference type="Proteomes" id="UP000626109">
    <property type="component" value="Unassembled WGS sequence"/>
</dbReference>
<evidence type="ECO:0000259" key="3">
    <source>
        <dbReference type="Pfam" id="PF01557"/>
    </source>
</evidence>
<dbReference type="InterPro" id="IPR036663">
    <property type="entry name" value="Fumarylacetoacetase_C_sf"/>
</dbReference>
<dbReference type="Proteomes" id="UP000654075">
    <property type="component" value="Unassembled WGS sequence"/>
</dbReference>
<dbReference type="SUPFAM" id="SSF56529">
    <property type="entry name" value="FAH"/>
    <property type="match status" value="1"/>
</dbReference>
<dbReference type="PANTHER" id="PTHR11820">
    <property type="entry name" value="ACYLPYRUVASE"/>
    <property type="match status" value="1"/>
</dbReference>
<evidence type="ECO:0000313" key="7">
    <source>
        <dbReference type="Proteomes" id="UP000654075"/>
    </source>
</evidence>